<proteinExistence type="predicted"/>
<protein>
    <submittedName>
        <fullName evidence="1">Uncharacterized protein</fullName>
    </submittedName>
</protein>
<sequence>MLNVKSFIRSMTLRILLEIYLKIYGGNIGMYPIALPWVNNYKNKNYRIYTLKLEFLSFFYN</sequence>
<name>X1M8P6_9ZZZZ</name>
<comment type="caution">
    <text evidence="1">The sequence shown here is derived from an EMBL/GenBank/DDBJ whole genome shotgun (WGS) entry which is preliminary data.</text>
</comment>
<evidence type="ECO:0000313" key="1">
    <source>
        <dbReference type="EMBL" id="GAI27997.1"/>
    </source>
</evidence>
<accession>X1M8P6</accession>
<reference evidence="1" key="1">
    <citation type="journal article" date="2014" name="Front. Microbiol.">
        <title>High frequency of phylogenetically diverse reductive dehalogenase-homologous genes in deep subseafloor sedimentary metagenomes.</title>
        <authorList>
            <person name="Kawai M."/>
            <person name="Futagami T."/>
            <person name="Toyoda A."/>
            <person name="Takaki Y."/>
            <person name="Nishi S."/>
            <person name="Hori S."/>
            <person name="Arai W."/>
            <person name="Tsubouchi T."/>
            <person name="Morono Y."/>
            <person name="Uchiyama I."/>
            <person name="Ito T."/>
            <person name="Fujiyama A."/>
            <person name="Inagaki F."/>
            <person name="Takami H."/>
        </authorList>
    </citation>
    <scope>NUCLEOTIDE SEQUENCE</scope>
    <source>
        <strain evidence="1">Expedition CK06-06</strain>
    </source>
</reference>
<gene>
    <name evidence="1" type="ORF">S06H3_24803</name>
</gene>
<dbReference type="EMBL" id="BARV01013967">
    <property type="protein sequence ID" value="GAI27997.1"/>
    <property type="molecule type" value="Genomic_DNA"/>
</dbReference>
<dbReference type="AlphaFoldDB" id="X1M8P6"/>
<organism evidence="1">
    <name type="scientific">marine sediment metagenome</name>
    <dbReference type="NCBI Taxonomy" id="412755"/>
    <lineage>
        <taxon>unclassified sequences</taxon>
        <taxon>metagenomes</taxon>
        <taxon>ecological metagenomes</taxon>
    </lineage>
</organism>